<dbReference type="Pfam" id="PF14286">
    <property type="entry name" value="DHHW"/>
    <property type="match status" value="1"/>
</dbReference>
<proteinExistence type="predicted"/>
<gene>
    <name evidence="1" type="ORF">SAMN02910265_01840</name>
</gene>
<dbReference type="EMBL" id="FNWV01000005">
    <property type="protein sequence ID" value="SEH62599.1"/>
    <property type="molecule type" value="Genomic_DNA"/>
</dbReference>
<sequence length="378" mass="43597">MNKLNRTMSIITAVLSLTVISSLSLMSFFGKKVQWSFEENRQLAALPEPSFKEMYNGEWSEKNDRYVTDHFVGRSKWIYASNRMQEEMTESIVNGVYVSSERLLDTVIPEQDKKAFSDNISFVNSFSKEYKDTTTVYFAAIPSSTGIYGDILPSDFISRSDSQRINELYEQLSSKIRCIDAYNILKMMKDNYIFYRNDTKWTSYGAYCVYKTVIQKLGFQPTSYDKYSIEHVSDSFRGDLYNRTLSDKPKADILDIYYYPDGAEVISCERVLNDGSVSEGEIYDRSRLGSSDKYSMYLGEDVPVLKIKTSNQNEKKLLVIKDSYADCFIPFLIQHYSEIIVVSPDQLDRPLADIININDYGQTLFLFGINDLDEKISF</sequence>
<organism evidence="1 2">
    <name type="scientific">Ruminococcus flavefaciens</name>
    <dbReference type="NCBI Taxonomy" id="1265"/>
    <lineage>
        <taxon>Bacteria</taxon>
        <taxon>Bacillati</taxon>
        <taxon>Bacillota</taxon>
        <taxon>Clostridia</taxon>
        <taxon>Eubacteriales</taxon>
        <taxon>Oscillospiraceae</taxon>
        <taxon>Ruminococcus</taxon>
    </lineage>
</organism>
<evidence type="ECO:0000313" key="1">
    <source>
        <dbReference type="EMBL" id="SEH62599.1"/>
    </source>
</evidence>
<evidence type="ECO:0000313" key="2">
    <source>
        <dbReference type="Proteomes" id="UP000183190"/>
    </source>
</evidence>
<name>A0A1H6JP03_RUMFL</name>
<protein>
    <submittedName>
        <fullName evidence="1">DHHW protein</fullName>
    </submittedName>
</protein>
<dbReference type="RefSeq" id="WP_242872854.1">
    <property type="nucleotide sequence ID" value="NZ_FNWV01000005.1"/>
</dbReference>
<reference evidence="1 2" key="1">
    <citation type="submission" date="2016-10" db="EMBL/GenBank/DDBJ databases">
        <authorList>
            <person name="de Groot N.N."/>
        </authorList>
    </citation>
    <scope>NUCLEOTIDE SEQUENCE [LARGE SCALE GENOMIC DNA]</scope>
    <source>
        <strain evidence="1 2">YAD2003</strain>
    </source>
</reference>
<dbReference type="InterPro" id="IPR025945">
    <property type="entry name" value="DHHW"/>
</dbReference>
<dbReference type="AlphaFoldDB" id="A0A1H6JP03"/>
<accession>A0A1H6JP03</accession>
<dbReference type="Proteomes" id="UP000183190">
    <property type="component" value="Unassembled WGS sequence"/>
</dbReference>